<dbReference type="AlphaFoldDB" id="A0A0V0TDA9"/>
<proteinExistence type="predicted"/>
<evidence type="ECO:0000256" key="1">
    <source>
        <dbReference type="SAM" id="Phobius"/>
    </source>
</evidence>
<reference evidence="2 3" key="1">
    <citation type="submission" date="2015-01" db="EMBL/GenBank/DDBJ databases">
        <title>Evolution of Trichinella species and genotypes.</title>
        <authorList>
            <person name="Korhonen P.K."/>
            <person name="Edoardo P."/>
            <person name="Giuseppe L.R."/>
            <person name="Gasser R.B."/>
        </authorList>
    </citation>
    <scope>NUCLEOTIDE SEQUENCE [LARGE SCALE GENOMIC DNA]</scope>
    <source>
        <strain evidence="2">ISS417</strain>
    </source>
</reference>
<keyword evidence="1" id="KW-0472">Membrane</keyword>
<gene>
    <name evidence="2" type="ORF">T05_10954</name>
</gene>
<comment type="caution">
    <text evidence="2">The sequence shown here is derived from an EMBL/GenBank/DDBJ whole genome shotgun (WGS) entry which is preliminary data.</text>
</comment>
<feature type="transmembrane region" description="Helical" evidence="1">
    <location>
        <begin position="62"/>
        <end position="84"/>
    </location>
</feature>
<evidence type="ECO:0000313" key="2">
    <source>
        <dbReference type="EMBL" id="KRX36974.1"/>
    </source>
</evidence>
<accession>A0A0V0TDA9</accession>
<keyword evidence="1" id="KW-0812">Transmembrane</keyword>
<feature type="transmembrane region" description="Helical" evidence="1">
    <location>
        <begin position="30"/>
        <end position="56"/>
    </location>
</feature>
<sequence length="169" mass="18646">MSDNVQIPIQPRVIKTIGPFRAPSCRCTPLVLALCVCLSGLVLAAIGACICGFMWHDITPKALGLALIILGVIMMCTGFGLFVFDGFVRRKKFQESDFSLSERPSSNEQQQANSRGWIAPPAYDDVVQENIRFRDDATNSNNNNNPRNNDRVSYFTAVRSAKVTSTTEV</sequence>
<dbReference type="EMBL" id="JYDJ01000333">
    <property type="protein sequence ID" value="KRX36974.1"/>
    <property type="molecule type" value="Genomic_DNA"/>
</dbReference>
<dbReference type="Proteomes" id="UP000055048">
    <property type="component" value="Unassembled WGS sequence"/>
</dbReference>
<name>A0A0V0TDA9_9BILA</name>
<organism evidence="2 3">
    <name type="scientific">Trichinella murrelli</name>
    <dbReference type="NCBI Taxonomy" id="144512"/>
    <lineage>
        <taxon>Eukaryota</taxon>
        <taxon>Metazoa</taxon>
        <taxon>Ecdysozoa</taxon>
        <taxon>Nematoda</taxon>
        <taxon>Enoplea</taxon>
        <taxon>Dorylaimia</taxon>
        <taxon>Trichinellida</taxon>
        <taxon>Trichinellidae</taxon>
        <taxon>Trichinella</taxon>
    </lineage>
</organism>
<evidence type="ECO:0000313" key="3">
    <source>
        <dbReference type="Proteomes" id="UP000055048"/>
    </source>
</evidence>
<keyword evidence="1" id="KW-1133">Transmembrane helix</keyword>
<keyword evidence="3" id="KW-1185">Reference proteome</keyword>
<dbReference type="OrthoDB" id="5917119at2759"/>
<protein>
    <submittedName>
        <fullName evidence="2">Uncharacterized protein</fullName>
    </submittedName>
</protein>